<keyword evidence="6" id="KW-0744">Spermatogenesis</keyword>
<proteinExistence type="predicted"/>
<dbReference type="GO" id="GO:0007283">
    <property type="term" value="P:spermatogenesis"/>
    <property type="evidence" value="ECO:0007669"/>
    <property type="project" value="UniProtKB-KW"/>
</dbReference>
<dbReference type="GO" id="GO:0005737">
    <property type="term" value="C:cytoplasm"/>
    <property type="evidence" value="ECO:0007669"/>
    <property type="project" value="UniProtKB-SubCell"/>
</dbReference>
<comment type="subunit">
    <text evidence="9">Interacts with DAZ1 and DAZL.</text>
</comment>
<evidence type="ECO:0000256" key="12">
    <source>
        <dbReference type="SAM" id="MobiDB-lite"/>
    </source>
</evidence>
<evidence type="ECO:0000256" key="7">
    <source>
        <dbReference type="ARBA" id="ARBA00022884"/>
    </source>
</evidence>
<feature type="region of interest" description="Disordered" evidence="12">
    <location>
        <begin position="323"/>
        <end position="343"/>
    </location>
</feature>
<evidence type="ECO:0000256" key="11">
    <source>
        <dbReference type="PROSITE-ProRule" id="PRU00176"/>
    </source>
</evidence>
<reference evidence="14" key="1">
    <citation type="submission" date="2025-08" db="UniProtKB">
        <authorList>
            <consortium name="Ensembl"/>
        </authorList>
    </citation>
    <scope>IDENTIFICATION</scope>
</reference>
<protein>
    <recommendedName>
        <fullName evidence="10">Protein boule-like</fullName>
    </recommendedName>
</protein>
<dbReference type="PROSITE" id="PS50102">
    <property type="entry name" value="RRM"/>
    <property type="match status" value="1"/>
</dbReference>
<dbReference type="GO" id="GO:0030154">
    <property type="term" value="P:cell differentiation"/>
    <property type="evidence" value="ECO:0007669"/>
    <property type="project" value="UniProtKB-KW"/>
</dbReference>
<keyword evidence="7 11" id="KW-0694">RNA-binding</keyword>
<feature type="region of interest" description="Disordered" evidence="12">
    <location>
        <begin position="125"/>
        <end position="146"/>
    </location>
</feature>
<dbReference type="PANTHER" id="PTHR11176">
    <property type="entry name" value="BOULE-RELATED"/>
    <property type="match status" value="1"/>
</dbReference>
<evidence type="ECO:0000256" key="5">
    <source>
        <dbReference type="ARBA" id="ARBA00022845"/>
    </source>
</evidence>
<evidence type="ECO:0000313" key="15">
    <source>
        <dbReference type="Proteomes" id="UP000264840"/>
    </source>
</evidence>
<dbReference type="InterPro" id="IPR034988">
    <property type="entry name" value="DAZ_BOULE_RRM"/>
</dbReference>
<evidence type="ECO:0000256" key="8">
    <source>
        <dbReference type="ARBA" id="ARBA00060279"/>
    </source>
</evidence>
<dbReference type="GeneID" id="102304860"/>
<dbReference type="InterPro" id="IPR012677">
    <property type="entry name" value="Nucleotide-bd_a/b_plait_sf"/>
</dbReference>
<dbReference type="Pfam" id="PF00076">
    <property type="entry name" value="RRM_1"/>
    <property type="match status" value="1"/>
</dbReference>
<keyword evidence="5" id="KW-0810">Translation regulation</keyword>
<evidence type="ECO:0000256" key="9">
    <source>
        <dbReference type="ARBA" id="ARBA00062241"/>
    </source>
</evidence>
<dbReference type="GO" id="GO:0051321">
    <property type="term" value="P:meiotic cell cycle"/>
    <property type="evidence" value="ECO:0007669"/>
    <property type="project" value="UniProtKB-ARBA"/>
</dbReference>
<feature type="compositionally biased region" description="Polar residues" evidence="12">
    <location>
        <begin position="327"/>
        <end position="343"/>
    </location>
</feature>
<keyword evidence="4" id="KW-0221">Differentiation</keyword>
<dbReference type="Proteomes" id="UP000264840">
    <property type="component" value="Unplaced"/>
</dbReference>
<evidence type="ECO:0000256" key="3">
    <source>
        <dbReference type="ARBA" id="ARBA00022490"/>
    </source>
</evidence>
<dbReference type="STRING" id="8153.ENSHBUP00000001991"/>
<dbReference type="GO" id="GO:0008494">
    <property type="term" value="F:translation activator activity"/>
    <property type="evidence" value="ECO:0007669"/>
    <property type="project" value="TreeGrafter"/>
</dbReference>
<dbReference type="RefSeq" id="XP_005948407.1">
    <property type="nucleotide sequence ID" value="XM_005948345.3"/>
</dbReference>
<dbReference type="AlphaFoldDB" id="A0A3Q3BLM4"/>
<sequence>MQKGAQPSTGKVYLINCPSGGSSSLSDVLLPDDYADSLTDHSTTFGNVIPNRIFVGGLDYRVNERDLRHIFSQHGTVKEVKIVLDHSGVSRGYGFVTFETQEDALKIINNTNGVTFKDKKLSVGPAFRKHQPSSQTKSTSTASLEPAMSQQTSYGTFYLTTSTGSPYTYHNGVAYFHCSNINTPSYQWLPPSSPMGPHPYQPVYEQLSSHHYQCMPNQYQWNTPQWQMPSYAVLYPQQSQYVYLPADGVSVQPPVLFMEDSTVEFLEPTVQHVYPVYPQRAEEMAPAVLQHDPGKDLKFSPSWVHHKPRHRRHIHHKEYHHLPESTEPPNASMFHTPQMSNVG</sequence>
<dbReference type="GO" id="GO:0045948">
    <property type="term" value="P:positive regulation of translational initiation"/>
    <property type="evidence" value="ECO:0007669"/>
    <property type="project" value="TreeGrafter"/>
</dbReference>
<evidence type="ECO:0000256" key="6">
    <source>
        <dbReference type="ARBA" id="ARBA00022871"/>
    </source>
</evidence>
<dbReference type="SMART" id="SM00360">
    <property type="entry name" value="RRM"/>
    <property type="match status" value="1"/>
</dbReference>
<dbReference type="SUPFAM" id="SSF54928">
    <property type="entry name" value="RNA-binding domain, RBD"/>
    <property type="match status" value="1"/>
</dbReference>
<accession>A0A3Q3BLM4</accession>
<keyword evidence="3" id="KW-0963">Cytoplasm</keyword>
<evidence type="ECO:0000256" key="2">
    <source>
        <dbReference type="ARBA" id="ARBA00022473"/>
    </source>
</evidence>
<dbReference type="PANTHER" id="PTHR11176:SF10">
    <property type="entry name" value="PROTEIN BOULE-LIKE"/>
    <property type="match status" value="1"/>
</dbReference>
<feature type="domain" description="RRM" evidence="13">
    <location>
        <begin position="51"/>
        <end position="128"/>
    </location>
</feature>
<evidence type="ECO:0000313" key="14">
    <source>
        <dbReference type="Ensembl" id="ENSHBUP00000001991.1"/>
    </source>
</evidence>
<dbReference type="GO" id="GO:0070935">
    <property type="term" value="P:3'-UTR-mediated mRNA stabilization"/>
    <property type="evidence" value="ECO:0007669"/>
    <property type="project" value="TreeGrafter"/>
</dbReference>
<dbReference type="InterPro" id="IPR000504">
    <property type="entry name" value="RRM_dom"/>
</dbReference>
<dbReference type="FunFam" id="3.30.70.330:FF:000167">
    <property type="entry name" value="protein boule-like isoform X1"/>
    <property type="match status" value="1"/>
</dbReference>
<dbReference type="CDD" id="cd12412">
    <property type="entry name" value="RRM_DAZL_BOULE"/>
    <property type="match status" value="1"/>
</dbReference>
<evidence type="ECO:0000256" key="1">
    <source>
        <dbReference type="ARBA" id="ARBA00004496"/>
    </source>
</evidence>
<feature type="compositionally biased region" description="Polar residues" evidence="12">
    <location>
        <begin position="132"/>
        <end position="146"/>
    </location>
</feature>
<evidence type="ECO:0000259" key="13">
    <source>
        <dbReference type="PROSITE" id="PS50102"/>
    </source>
</evidence>
<evidence type="ECO:0000256" key="4">
    <source>
        <dbReference type="ARBA" id="ARBA00022782"/>
    </source>
</evidence>
<dbReference type="OrthoDB" id="762982at2759"/>
<keyword evidence="15" id="KW-1185">Reference proteome</keyword>
<keyword evidence="2" id="KW-0217">Developmental protein</keyword>
<comment type="subcellular location">
    <subcellularLocation>
        <location evidence="1">Cytoplasm</location>
    </subcellularLocation>
</comment>
<dbReference type="Gene3D" id="3.30.70.330">
    <property type="match status" value="1"/>
</dbReference>
<dbReference type="Ensembl" id="ENSHBUT00000012869.1">
    <property type="protein sequence ID" value="ENSHBUP00000001991.1"/>
    <property type="gene ID" value="ENSHBUG00000003183.1"/>
</dbReference>
<dbReference type="InterPro" id="IPR035979">
    <property type="entry name" value="RBD_domain_sf"/>
</dbReference>
<dbReference type="GO" id="GO:0003730">
    <property type="term" value="F:mRNA 3'-UTR binding"/>
    <property type="evidence" value="ECO:0007669"/>
    <property type="project" value="TreeGrafter"/>
</dbReference>
<name>A0A3Q3BLM4_HAPBU</name>
<reference evidence="14" key="2">
    <citation type="submission" date="2025-09" db="UniProtKB">
        <authorList>
            <consortium name="Ensembl"/>
        </authorList>
    </citation>
    <scope>IDENTIFICATION</scope>
</reference>
<evidence type="ECO:0000256" key="10">
    <source>
        <dbReference type="ARBA" id="ARBA00072848"/>
    </source>
</evidence>
<dbReference type="GeneTree" id="ENSGT00530000063480"/>
<organism evidence="14 15">
    <name type="scientific">Haplochromis burtoni</name>
    <name type="common">Burton's mouthbrooder</name>
    <name type="synonym">Chromis burtoni</name>
    <dbReference type="NCBI Taxonomy" id="8153"/>
    <lineage>
        <taxon>Eukaryota</taxon>
        <taxon>Metazoa</taxon>
        <taxon>Chordata</taxon>
        <taxon>Craniata</taxon>
        <taxon>Vertebrata</taxon>
        <taxon>Euteleostomi</taxon>
        <taxon>Actinopterygii</taxon>
        <taxon>Neopterygii</taxon>
        <taxon>Teleostei</taxon>
        <taxon>Neoteleostei</taxon>
        <taxon>Acanthomorphata</taxon>
        <taxon>Ovalentaria</taxon>
        <taxon>Cichlomorphae</taxon>
        <taxon>Cichliformes</taxon>
        <taxon>Cichlidae</taxon>
        <taxon>African cichlids</taxon>
        <taxon>Pseudocrenilabrinae</taxon>
        <taxon>Haplochromini</taxon>
        <taxon>Haplochromis</taxon>
    </lineage>
</organism>
<comment type="function">
    <text evidence="8">Probable RNA-binding protein, which may be required during spermatogenesis. May act by binding to the 3'-UTR of mRNAs and regulating their translation.</text>
</comment>